<accession>A0ABY2X353</accession>
<reference evidence="1 2" key="1">
    <citation type="submission" date="2019-05" db="EMBL/GenBank/DDBJ databases">
        <title>Ruegeria sp. nov., isolated from tidal flat.</title>
        <authorList>
            <person name="Kim W."/>
        </authorList>
    </citation>
    <scope>NUCLEOTIDE SEQUENCE [LARGE SCALE GENOMIC DNA]</scope>
    <source>
        <strain evidence="1 2">CAU 1488</strain>
    </source>
</reference>
<sequence>MPAGVQTTNFTSSSTVDELLGNHNGSTVRLSLDRLVGLVGSRIGPTYATLAQLDADLAWDAGSLAVVWSDPDASKVGLYEKSGASGSGTWARVGNAPLSIAMEAAQNSAAAAAASEADAAISVGHSQAAAAASGVASQQAENFRDQILALANSGAFDEVFETRAIADAAATGLADGSKIAVLADENMGGISTFYTVSSGALVYQTWLWERGYQHHRFLPKLAKKLLQVQTATTQLNVVHMFDSVAGDPTFVLGPYLSARMYSSKVWNAPGATTNLNAYPGGCDIIPETGHGETTLSDQYDVWYKGSLFQYPAGVSPLVRMSGAPFHWTEVKFFYIVDNASGGIVQMQKDDGAGWVDIGPAVDTSAGTDGEIGFFSISQGSSNNQPLRMVISGGVYKWAYAFMRQSDVNRVHWHGALNQGGLGIADAMQYTQARANLQTVLGEVAPDLVTFAGRETEATLGSHVGYLFDILDTTGADVVVMAGLPIPNSGAEDADARAQNAILISQCRTRRASGKNYCYLDTYTPFMLDYNPDSAAGWLVPQGTDFTSGGVHQTVYGLGTFVAYKVMELVEYVGGMAGGYPRPPWTTQPGLLGIGTRIEQSDGLGFEFYLENTYDGRLRLPRSLKFVIDQSYAGSEYWQIGSHLGGGEQATSVEPVTLTFGQYGSGFYRNQTDYGGELPVWRWYDDTAENYTGRMFFQLGGVFLNPVAKADADILAGGSIAQLDGTLISINYGTKKGIAAARGGGSGAWAPLARKVSVPVNSSIAAAPGDWAADGNYIYVYTGDGNTAHSWVRSAAATW</sequence>
<comment type="caution">
    <text evidence="1">The sequence shown here is derived from an EMBL/GenBank/DDBJ whole genome shotgun (WGS) entry which is preliminary data.</text>
</comment>
<dbReference type="Proteomes" id="UP001193035">
    <property type="component" value="Unassembled WGS sequence"/>
</dbReference>
<keyword evidence="2" id="KW-1185">Reference proteome</keyword>
<proteinExistence type="predicted"/>
<gene>
    <name evidence="1" type="ORF">FGK63_01710</name>
</gene>
<evidence type="ECO:0008006" key="3">
    <source>
        <dbReference type="Google" id="ProtNLM"/>
    </source>
</evidence>
<evidence type="ECO:0000313" key="1">
    <source>
        <dbReference type="EMBL" id="TMV09812.1"/>
    </source>
</evidence>
<dbReference type="RefSeq" id="WP_138839871.1">
    <property type="nucleotide sequence ID" value="NZ_VCPD01000001.1"/>
</dbReference>
<dbReference type="EMBL" id="VCPD01000001">
    <property type="protein sequence ID" value="TMV09812.1"/>
    <property type="molecule type" value="Genomic_DNA"/>
</dbReference>
<organism evidence="1 2">
    <name type="scientific">Ruegeria sediminis</name>
    <dbReference type="NCBI Taxonomy" id="2583820"/>
    <lineage>
        <taxon>Bacteria</taxon>
        <taxon>Pseudomonadati</taxon>
        <taxon>Pseudomonadota</taxon>
        <taxon>Alphaproteobacteria</taxon>
        <taxon>Rhodobacterales</taxon>
        <taxon>Roseobacteraceae</taxon>
        <taxon>Ruegeria</taxon>
    </lineage>
</organism>
<evidence type="ECO:0000313" key="2">
    <source>
        <dbReference type="Proteomes" id="UP001193035"/>
    </source>
</evidence>
<name>A0ABY2X353_9RHOB</name>
<protein>
    <recommendedName>
        <fullName evidence="3">SGNH/GDSL hydrolase family protein</fullName>
    </recommendedName>
</protein>